<evidence type="ECO:0000256" key="1">
    <source>
        <dbReference type="SAM" id="MobiDB-lite"/>
    </source>
</evidence>
<sequence>MGGIGPCSSSSPARGTGPSGDDNGEFDAARPCIPRFRRSWSRRHFKRKSHVYSFEPAELNPA</sequence>
<organism evidence="2 3">
    <name type="scientific">Trifolium medium</name>
    <dbReference type="NCBI Taxonomy" id="97028"/>
    <lineage>
        <taxon>Eukaryota</taxon>
        <taxon>Viridiplantae</taxon>
        <taxon>Streptophyta</taxon>
        <taxon>Embryophyta</taxon>
        <taxon>Tracheophyta</taxon>
        <taxon>Spermatophyta</taxon>
        <taxon>Magnoliopsida</taxon>
        <taxon>eudicotyledons</taxon>
        <taxon>Gunneridae</taxon>
        <taxon>Pentapetalae</taxon>
        <taxon>rosids</taxon>
        <taxon>fabids</taxon>
        <taxon>Fabales</taxon>
        <taxon>Fabaceae</taxon>
        <taxon>Papilionoideae</taxon>
        <taxon>50 kb inversion clade</taxon>
        <taxon>NPAAA clade</taxon>
        <taxon>Hologalegina</taxon>
        <taxon>IRL clade</taxon>
        <taxon>Trifolieae</taxon>
        <taxon>Trifolium</taxon>
    </lineage>
</organism>
<reference evidence="2 3" key="1">
    <citation type="journal article" date="2018" name="Front. Plant Sci.">
        <title>Red Clover (Trifolium pratense) and Zigzag Clover (T. medium) - A Picture of Genomic Similarities and Differences.</title>
        <authorList>
            <person name="Dluhosova J."/>
            <person name="Istvanek J."/>
            <person name="Nedelnik J."/>
            <person name="Repkova J."/>
        </authorList>
    </citation>
    <scope>NUCLEOTIDE SEQUENCE [LARGE SCALE GENOMIC DNA]</scope>
    <source>
        <strain evidence="3">cv. 10/8</strain>
        <tissue evidence="2">Leaf</tissue>
    </source>
</reference>
<evidence type="ECO:0000313" key="3">
    <source>
        <dbReference type="Proteomes" id="UP000265520"/>
    </source>
</evidence>
<feature type="non-terminal residue" evidence="2">
    <location>
        <position position="62"/>
    </location>
</feature>
<protein>
    <submittedName>
        <fullName evidence="2">Uncharacterized protein</fullName>
    </submittedName>
</protein>
<feature type="region of interest" description="Disordered" evidence="1">
    <location>
        <begin position="1"/>
        <end position="29"/>
    </location>
</feature>
<proteinExistence type="predicted"/>
<dbReference type="AlphaFoldDB" id="A0A392T0U1"/>
<dbReference type="EMBL" id="LXQA010484226">
    <property type="protein sequence ID" value="MCI54733.1"/>
    <property type="molecule type" value="Genomic_DNA"/>
</dbReference>
<dbReference type="Proteomes" id="UP000265520">
    <property type="component" value="Unassembled WGS sequence"/>
</dbReference>
<name>A0A392T0U1_9FABA</name>
<evidence type="ECO:0000313" key="2">
    <source>
        <dbReference type="EMBL" id="MCI54733.1"/>
    </source>
</evidence>
<accession>A0A392T0U1</accession>
<keyword evidence="3" id="KW-1185">Reference proteome</keyword>
<comment type="caution">
    <text evidence="2">The sequence shown here is derived from an EMBL/GenBank/DDBJ whole genome shotgun (WGS) entry which is preliminary data.</text>
</comment>